<keyword evidence="2" id="KW-0472">Membrane</keyword>
<feature type="transmembrane region" description="Helical" evidence="2">
    <location>
        <begin position="587"/>
        <end position="611"/>
    </location>
</feature>
<organism evidence="4 5">
    <name type="scientific">Candidatus Roizmanbacteria bacterium RIFOXYA1_FULL_41_12</name>
    <dbReference type="NCBI Taxonomy" id="1802082"/>
    <lineage>
        <taxon>Bacteria</taxon>
        <taxon>Candidatus Roizmaniibacteriota</taxon>
    </lineage>
</organism>
<dbReference type="SMART" id="SM00460">
    <property type="entry name" value="TGc"/>
    <property type="match status" value="1"/>
</dbReference>
<feature type="coiled-coil region" evidence="1">
    <location>
        <begin position="273"/>
        <end position="300"/>
    </location>
</feature>
<accession>A0A1F7K9V9</accession>
<keyword evidence="1" id="KW-0175">Coiled coil</keyword>
<feature type="domain" description="Transglutaminase-like" evidence="3">
    <location>
        <begin position="358"/>
        <end position="429"/>
    </location>
</feature>
<sequence length="615" mass="70344">MKNNWLKIFLLFFIWLVLFGGSAVFAQGSQIIQTRYFDTYTLDYSQNVVVTKQIQLINKTAEMYVSEYELSFSSYARIDSLQVLENDIPATFTQTKTSDLLKIRIKFQQPAIGKGAIKDLKLIYVLPNYLNQAGAHRELLIPLSGSSDQEELLAYDVKMVVPEDYPEIGISKPKIDRLDTTSYQWSNLVEFEKKAVYVSFADRAYYQVKLNYILANKAPYARTLDIALVPDGTFQKTYLSGLEPQPTNVYSDPDGNLMASYRVPGQTVLKVLYQGYVELLTKAREEVRQYQQQAVRDRNTRYLTQEDYWFLSPSILADSQIKDLDSSLGIYNYVVDKLQYNTARINPDLKRQGAEWVYVNPNQAVCMEYSDLFIALSREKGIPAREVVGYAITADEGLLPLSFLGDVLHAWPEYFDSARQYWLAVDPTWGDTSGIDYFRSLDLSHIAFVYHGKNPDSPLPPGVYKLDPQSRDIIVMPVASVPETKTDITGAFDGQLLFNAGEDNQVTAVLQSEANVIQYSVELALRQNKGQKILSTRTIKLIEPLSKKEIVFKINKDRLRLTNGQTLQLLVNNRVVTEKSFTVLPPIWYFLRAYGFWLILPAFLIVGFYLVKWRF</sequence>
<keyword evidence="2" id="KW-0812">Transmembrane</keyword>
<dbReference type="Proteomes" id="UP000178450">
    <property type="component" value="Unassembled WGS sequence"/>
</dbReference>
<dbReference type="PANTHER" id="PTHR33490">
    <property type="entry name" value="BLR5614 PROTEIN-RELATED"/>
    <property type="match status" value="1"/>
</dbReference>
<dbReference type="Pfam" id="PF01841">
    <property type="entry name" value="Transglut_core"/>
    <property type="match status" value="1"/>
</dbReference>
<dbReference type="AlphaFoldDB" id="A0A1F7K9V9"/>
<dbReference type="InterPro" id="IPR002931">
    <property type="entry name" value="Transglutaminase-like"/>
</dbReference>
<keyword evidence="2" id="KW-1133">Transmembrane helix</keyword>
<name>A0A1F7K9V9_9BACT</name>
<evidence type="ECO:0000313" key="4">
    <source>
        <dbReference type="EMBL" id="OGK64659.1"/>
    </source>
</evidence>
<evidence type="ECO:0000259" key="3">
    <source>
        <dbReference type="SMART" id="SM00460"/>
    </source>
</evidence>
<evidence type="ECO:0000256" key="1">
    <source>
        <dbReference type="SAM" id="Coils"/>
    </source>
</evidence>
<comment type="caution">
    <text evidence="4">The sequence shown here is derived from an EMBL/GenBank/DDBJ whole genome shotgun (WGS) entry which is preliminary data.</text>
</comment>
<dbReference type="EMBL" id="MGBG01000018">
    <property type="protein sequence ID" value="OGK64659.1"/>
    <property type="molecule type" value="Genomic_DNA"/>
</dbReference>
<dbReference type="SUPFAM" id="SSF54001">
    <property type="entry name" value="Cysteine proteinases"/>
    <property type="match status" value="1"/>
</dbReference>
<gene>
    <name evidence="4" type="ORF">A2209_03665</name>
</gene>
<dbReference type="InterPro" id="IPR038765">
    <property type="entry name" value="Papain-like_cys_pep_sf"/>
</dbReference>
<proteinExistence type="predicted"/>
<protein>
    <recommendedName>
        <fullName evidence="3">Transglutaminase-like domain-containing protein</fullName>
    </recommendedName>
</protein>
<dbReference type="Gene3D" id="3.10.620.30">
    <property type="match status" value="1"/>
</dbReference>
<evidence type="ECO:0000256" key="2">
    <source>
        <dbReference type="SAM" id="Phobius"/>
    </source>
</evidence>
<reference evidence="4 5" key="1">
    <citation type="journal article" date="2016" name="Nat. Commun.">
        <title>Thousands of microbial genomes shed light on interconnected biogeochemical processes in an aquifer system.</title>
        <authorList>
            <person name="Anantharaman K."/>
            <person name="Brown C.T."/>
            <person name="Hug L.A."/>
            <person name="Sharon I."/>
            <person name="Castelle C.J."/>
            <person name="Probst A.J."/>
            <person name="Thomas B.C."/>
            <person name="Singh A."/>
            <person name="Wilkins M.J."/>
            <person name="Karaoz U."/>
            <person name="Brodie E.L."/>
            <person name="Williams K.H."/>
            <person name="Hubbard S.S."/>
            <person name="Banfield J.F."/>
        </authorList>
    </citation>
    <scope>NUCLEOTIDE SEQUENCE [LARGE SCALE GENOMIC DNA]</scope>
</reference>
<evidence type="ECO:0000313" key="5">
    <source>
        <dbReference type="Proteomes" id="UP000178450"/>
    </source>
</evidence>